<evidence type="ECO:0000313" key="2">
    <source>
        <dbReference type="EMBL" id="ABM28729.1"/>
    </source>
</evidence>
<dbReference type="Gene3D" id="1.10.3210.10">
    <property type="entry name" value="Hypothetical protein af1432"/>
    <property type="match status" value="1"/>
</dbReference>
<dbReference type="Pfam" id="PF01966">
    <property type="entry name" value="HD"/>
    <property type="match status" value="1"/>
</dbReference>
<proteinExistence type="predicted"/>
<evidence type="ECO:0000259" key="1">
    <source>
        <dbReference type="Pfam" id="PF01966"/>
    </source>
</evidence>
<feature type="domain" description="HD" evidence="1">
    <location>
        <begin position="42"/>
        <end position="146"/>
    </location>
</feature>
<organism evidence="2 3">
    <name type="scientific">Nitratidesulfovibrio vulgaris (strain DP4)</name>
    <name type="common">Desulfovibrio vulgaris</name>
    <dbReference type="NCBI Taxonomy" id="391774"/>
    <lineage>
        <taxon>Bacteria</taxon>
        <taxon>Pseudomonadati</taxon>
        <taxon>Thermodesulfobacteriota</taxon>
        <taxon>Desulfovibrionia</taxon>
        <taxon>Desulfovibrionales</taxon>
        <taxon>Desulfovibrionaceae</taxon>
        <taxon>Nitratidesulfovibrio</taxon>
    </lineage>
</organism>
<dbReference type="SUPFAM" id="SSF109604">
    <property type="entry name" value="HD-domain/PDEase-like"/>
    <property type="match status" value="1"/>
</dbReference>
<dbReference type="HOGENOM" id="CLU_087303_0_0_7"/>
<reference evidence="3" key="1">
    <citation type="journal article" date="2009" name="Environ. Microbiol.">
        <title>Contribution of mobile genetic elements to Desulfovibrio vulgaris genome plasticity.</title>
        <authorList>
            <person name="Walker C.B."/>
            <person name="Stolyar S."/>
            <person name="Chivian D."/>
            <person name="Pinel N."/>
            <person name="Gabster J.A."/>
            <person name="Dehal P.S."/>
            <person name="He Z."/>
            <person name="Yang Z.K."/>
            <person name="Yen H.C."/>
            <person name="Zhou J."/>
            <person name="Wall J.D."/>
            <person name="Hazen T.C."/>
            <person name="Arkin A.P."/>
            <person name="Stahl D.A."/>
        </authorList>
    </citation>
    <scope>NUCLEOTIDE SEQUENCE [LARGE SCALE GENOMIC DNA]</scope>
    <source>
        <strain evidence="3">DP4</strain>
    </source>
</reference>
<gene>
    <name evidence="2" type="ordered locus">Dvul_1712</name>
</gene>
<evidence type="ECO:0000313" key="3">
    <source>
        <dbReference type="Proteomes" id="UP000009173"/>
    </source>
</evidence>
<dbReference type="CDD" id="cd00077">
    <property type="entry name" value="HDc"/>
    <property type="match status" value="1"/>
</dbReference>
<keyword evidence="2" id="KW-0378">Hydrolase</keyword>
<dbReference type="GO" id="GO:0016787">
    <property type="term" value="F:hydrolase activity"/>
    <property type="evidence" value="ECO:0007669"/>
    <property type="project" value="UniProtKB-KW"/>
</dbReference>
<dbReference type="AlphaFoldDB" id="A0A0H3AAV1"/>
<dbReference type="Proteomes" id="UP000009173">
    <property type="component" value="Chromosome"/>
</dbReference>
<protein>
    <submittedName>
        <fullName evidence="2">Metal dependent phosphohydrolase</fullName>
    </submittedName>
</protein>
<dbReference type="EMBL" id="CP000527">
    <property type="protein sequence ID" value="ABM28729.1"/>
    <property type="molecule type" value="Genomic_DNA"/>
</dbReference>
<accession>A0A0H3AAV1</accession>
<sequence length="272" mass="30137">MADTSMRTPTCDITTHERWFGAFTAPYLEEGPEHVGPVRLKIEHTHHVLSNARSIVDSEDFSPLVQRAALLAALYHDTGRFPQYRRWRTFSDPRSVNHALLGGRTLREAGALDDEPVEVRRLVLGAVVMHNRFRVPSGIPDDARTVTDVVRDADKLDIFRVMAPHLAPGAERDKVVVLHVEDAPGKWSPVIVADVLAGRVASYADLRYVNDFRLLLGTWVRDLRFPASRRMLAASGLVENILSALPASDDIARARTRILSDLADAARGRGGA</sequence>
<dbReference type="InterPro" id="IPR006674">
    <property type="entry name" value="HD_domain"/>
</dbReference>
<name>A0A0H3AAV1_NITV4</name>
<dbReference type="KEGG" id="dvl:Dvul_1712"/>
<dbReference type="InterPro" id="IPR003607">
    <property type="entry name" value="HD/PDEase_dom"/>
</dbReference>